<proteinExistence type="predicted"/>
<reference evidence="1 2" key="1">
    <citation type="journal article" date="2020" name="Biotechnol. Biofuels">
        <title>New insights from the biogas microbiome by comprehensive genome-resolved metagenomics of nearly 1600 species originating from multiple anaerobic digesters.</title>
        <authorList>
            <person name="Campanaro S."/>
            <person name="Treu L."/>
            <person name="Rodriguez-R L.M."/>
            <person name="Kovalovszki A."/>
            <person name="Ziels R.M."/>
            <person name="Maus I."/>
            <person name="Zhu X."/>
            <person name="Kougias P.G."/>
            <person name="Basile A."/>
            <person name="Luo G."/>
            <person name="Schluter A."/>
            <person name="Konstantinidis K.T."/>
            <person name="Angelidaki I."/>
        </authorList>
    </citation>
    <scope>NUCLEOTIDE SEQUENCE [LARGE SCALE GENOMIC DNA]</scope>
    <source>
        <strain evidence="1">AS05jafATM_4</strain>
    </source>
</reference>
<comment type="caution">
    <text evidence="1">The sequence shown here is derived from an EMBL/GenBank/DDBJ whole genome shotgun (WGS) entry which is preliminary data.</text>
</comment>
<accession>A0A7C6Z728</accession>
<evidence type="ECO:0000313" key="1">
    <source>
        <dbReference type="EMBL" id="HHY28803.1"/>
    </source>
</evidence>
<sequence>MNNKEIKQAIKDQNEADGTWIYCKQYTNRWGKLMVASDYGYQFWRFKSKSRKKG</sequence>
<name>A0A7C6Z728_9FIRM</name>
<organism evidence="1 2">
    <name type="scientific">Desulfitobacterium dehalogenans</name>
    <dbReference type="NCBI Taxonomy" id="36854"/>
    <lineage>
        <taxon>Bacteria</taxon>
        <taxon>Bacillati</taxon>
        <taxon>Bacillota</taxon>
        <taxon>Clostridia</taxon>
        <taxon>Eubacteriales</taxon>
        <taxon>Desulfitobacteriaceae</taxon>
        <taxon>Desulfitobacterium</taxon>
    </lineage>
</organism>
<gene>
    <name evidence="1" type="ORF">GX523_19060</name>
</gene>
<evidence type="ECO:0000313" key="2">
    <source>
        <dbReference type="Proteomes" id="UP000553059"/>
    </source>
</evidence>
<protein>
    <submittedName>
        <fullName evidence="1">Uncharacterized protein</fullName>
    </submittedName>
</protein>
<dbReference type="Proteomes" id="UP000553059">
    <property type="component" value="Unassembled WGS sequence"/>
</dbReference>
<dbReference type="AlphaFoldDB" id="A0A7C6Z728"/>
<dbReference type="EMBL" id="DUTF01000404">
    <property type="protein sequence ID" value="HHY28803.1"/>
    <property type="molecule type" value="Genomic_DNA"/>
</dbReference>